<dbReference type="InterPro" id="IPR040359">
    <property type="entry name" value="GDU"/>
</dbReference>
<evidence type="ECO:0000256" key="5">
    <source>
        <dbReference type="ARBA" id="ARBA00022970"/>
    </source>
</evidence>
<evidence type="ECO:0000256" key="4">
    <source>
        <dbReference type="ARBA" id="ARBA00022692"/>
    </source>
</evidence>
<organism evidence="9">
    <name type="scientific">Spirodela intermedia</name>
    <name type="common">Intermediate duckweed</name>
    <dbReference type="NCBI Taxonomy" id="51605"/>
    <lineage>
        <taxon>Eukaryota</taxon>
        <taxon>Viridiplantae</taxon>
        <taxon>Streptophyta</taxon>
        <taxon>Embryophyta</taxon>
        <taxon>Tracheophyta</taxon>
        <taxon>Spermatophyta</taxon>
        <taxon>Magnoliopsida</taxon>
        <taxon>Liliopsida</taxon>
        <taxon>Araceae</taxon>
        <taxon>Lemnoideae</taxon>
        <taxon>Spirodela</taxon>
    </lineage>
</organism>
<dbReference type="GO" id="GO:0016020">
    <property type="term" value="C:membrane"/>
    <property type="evidence" value="ECO:0007669"/>
    <property type="project" value="UniProtKB-SubCell"/>
</dbReference>
<evidence type="ECO:0000313" key="9">
    <source>
        <dbReference type="EMBL" id="CAA2631813.1"/>
    </source>
</evidence>
<evidence type="ECO:0000256" key="3">
    <source>
        <dbReference type="ARBA" id="ARBA00022448"/>
    </source>
</evidence>
<dbReference type="GO" id="GO:0006865">
    <property type="term" value="P:amino acid transport"/>
    <property type="evidence" value="ECO:0007669"/>
    <property type="project" value="UniProtKB-KW"/>
</dbReference>
<sequence>MRASSFLATAGGPATMRSSPAVAAAHGVALPCALPFRRPGSHAGLIAFALLILACSYWKLSGYLDSGSNEPERGGDLESGDGKPRDSGTPRPRRTSLSRGL</sequence>
<evidence type="ECO:0000313" key="10">
    <source>
        <dbReference type="Proteomes" id="UP001189122"/>
    </source>
</evidence>
<keyword evidence="10" id="KW-1185">Reference proteome</keyword>
<dbReference type="PANTHER" id="PTHR33228">
    <property type="entry name" value="PROTEIN GLUTAMINE DUMPER 4-RELATED"/>
    <property type="match status" value="1"/>
</dbReference>
<evidence type="ECO:0000256" key="6">
    <source>
        <dbReference type="ARBA" id="ARBA00022989"/>
    </source>
</evidence>
<evidence type="ECO:0000256" key="1">
    <source>
        <dbReference type="ARBA" id="ARBA00004167"/>
    </source>
</evidence>
<keyword evidence="6" id="KW-1133">Transmembrane helix</keyword>
<gene>
    <name evidence="9" type="ORF">SI7747_14017461</name>
</gene>
<keyword evidence="7" id="KW-0472">Membrane</keyword>
<dbReference type="EMBL" id="LR743601">
    <property type="protein sequence ID" value="CAA2631813.1"/>
    <property type="molecule type" value="Genomic_DNA"/>
</dbReference>
<comment type="subcellular location">
    <subcellularLocation>
        <location evidence="1">Membrane</location>
        <topology evidence="1">Single-pass membrane protein</topology>
    </subcellularLocation>
</comment>
<proteinExistence type="inferred from homology"/>
<dbReference type="Proteomes" id="UP001189122">
    <property type="component" value="Unassembled WGS sequence"/>
</dbReference>
<comment type="similarity">
    <text evidence="2">Belongs to the GLUTAMINE DUMPER 1 (TC 9.B.60) family.</text>
</comment>
<evidence type="ECO:0000256" key="7">
    <source>
        <dbReference type="ARBA" id="ARBA00023136"/>
    </source>
</evidence>
<keyword evidence="3" id="KW-0813">Transport</keyword>
<reference evidence="9 10" key="1">
    <citation type="submission" date="2019-12" db="EMBL/GenBank/DDBJ databases">
        <authorList>
            <person name="Scholz U."/>
            <person name="Mascher M."/>
            <person name="Fiebig A."/>
        </authorList>
    </citation>
    <scope>NUCLEOTIDE SEQUENCE</scope>
</reference>
<evidence type="ECO:0000256" key="8">
    <source>
        <dbReference type="SAM" id="MobiDB-lite"/>
    </source>
</evidence>
<feature type="compositionally biased region" description="Basic and acidic residues" evidence="8">
    <location>
        <begin position="70"/>
        <end position="88"/>
    </location>
</feature>
<keyword evidence="5" id="KW-0029">Amino-acid transport</keyword>
<dbReference type="PANTHER" id="PTHR33228:SF77">
    <property type="entry name" value="PROTEIN GLUTAMINE DUMPER 2"/>
    <property type="match status" value="1"/>
</dbReference>
<feature type="region of interest" description="Disordered" evidence="8">
    <location>
        <begin position="66"/>
        <end position="101"/>
    </location>
</feature>
<dbReference type="AlphaFoldDB" id="A0A7I8JLK5"/>
<accession>A0A7I8JLK5</accession>
<name>A0A7I8JLK5_SPIIN</name>
<keyword evidence="4" id="KW-0812">Transmembrane</keyword>
<dbReference type="EMBL" id="CACRZD030000014">
    <property type="protein sequence ID" value="CAA6671056.1"/>
    <property type="molecule type" value="Genomic_DNA"/>
</dbReference>
<dbReference type="GO" id="GO:0080143">
    <property type="term" value="P:regulation of amino acid export"/>
    <property type="evidence" value="ECO:0007669"/>
    <property type="project" value="InterPro"/>
</dbReference>
<feature type="compositionally biased region" description="Basic residues" evidence="8">
    <location>
        <begin position="91"/>
        <end position="101"/>
    </location>
</feature>
<evidence type="ECO:0000256" key="2">
    <source>
        <dbReference type="ARBA" id="ARBA00009977"/>
    </source>
</evidence>
<protein>
    <submittedName>
        <fullName evidence="9">Uncharacterized protein</fullName>
    </submittedName>
</protein>